<dbReference type="PROSITE" id="PS01302">
    <property type="entry name" value="UPF0758"/>
    <property type="match status" value="1"/>
</dbReference>
<evidence type="ECO:0000313" key="8">
    <source>
        <dbReference type="EMBL" id="KJV28449.1"/>
    </source>
</evidence>
<sequence length="221" mass="23739">MSAWPVRERPRERLQQKGAGALTDAELLAILIGHGTRGVDAVSVSRTLLSTAGSLGNLLSGEVELPHVNGVGPVKRARLVAALELARRTIGEGLEARPAIYCVEDCFDFLKARLRHLKTEAIGCIFLDARSRVIAFDILAQGTIDAATLFPRQLVMACIRHHASAVILAHNHPSGDATPSEEDALMTGTMRESLAMLDVELIDHVVVGAKEPVSMAERGLI</sequence>
<dbReference type="PROSITE" id="PS50249">
    <property type="entry name" value="MPN"/>
    <property type="match status" value="1"/>
</dbReference>
<dbReference type="InterPro" id="IPR020891">
    <property type="entry name" value="UPF0758_CS"/>
</dbReference>
<comment type="caution">
    <text evidence="8">The sequence shown here is derived from an EMBL/GenBank/DDBJ whole genome shotgun (WGS) entry which is preliminary data.</text>
</comment>
<reference evidence="8 9" key="1">
    <citation type="submission" date="2015-03" db="EMBL/GenBank/DDBJ databases">
        <title>Draft genome sequence of Luteibacter yeojuensis strain SU11.</title>
        <authorList>
            <person name="Sulaiman J."/>
            <person name="Priya K."/>
            <person name="Chan K.-G."/>
        </authorList>
    </citation>
    <scope>NUCLEOTIDE SEQUENCE [LARGE SCALE GENOMIC DNA]</scope>
    <source>
        <strain evidence="8 9">SU11</strain>
    </source>
</reference>
<keyword evidence="9" id="KW-1185">Reference proteome</keyword>
<dbReference type="InterPro" id="IPR001405">
    <property type="entry name" value="UPF0758"/>
</dbReference>
<evidence type="ECO:0000256" key="6">
    <source>
        <dbReference type="RuleBase" id="RU003797"/>
    </source>
</evidence>
<evidence type="ECO:0000259" key="7">
    <source>
        <dbReference type="PROSITE" id="PS50249"/>
    </source>
</evidence>
<evidence type="ECO:0000256" key="5">
    <source>
        <dbReference type="ARBA" id="ARBA00023049"/>
    </source>
</evidence>
<dbReference type="SUPFAM" id="SSF102712">
    <property type="entry name" value="JAB1/MPN domain"/>
    <property type="match status" value="1"/>
</dbReference>
<dbReference type="EMBL" id="JZRB01000044">
    <property type="protein sequence ID" value="KJV28449.1"/>
    <property type="molecule type" value="Genomic_DNA"/>
</dbReference>
<evidence type="ECO:0000313" key="9">
    <source>
        <dbReference type="Proteomes" id="UP000033651"/>
    </source>
</evidence>
<dbReference type="Pfam" id="PF04002">
    <property type="entry name" value="RadC"/>
    <property type="match status" value="1"/>
</dbReference>
<dbReference type="Pfam" id="PF20582">
    <property type="entry name" value="UPF0758_N"/>
    <property type="match status" value="1"/>
</dbReference>
<dbReference type="NCBIfam" id="NF000642">
    <property type="entry name" value="PRK00024.1"/>
    <property type="match status" value="1"/>
</dbReference>
<dbReference type="PATRIC" id="fig|345309.4.peg.3129"/>
<keyword evidence="3" id="KW-0378">Hydrolase</keyword>
<keyword evidence="2" id="KW-0479">Metal-binding</keyword>
<dbReference type="InterPro" id="IPR046778">
    <property type="entry name" value="UPF0758_N"/>
</dbReference>
<dbReference type="Proteomes" id="UP000033651">
    <property type="component" value="Unassembled WGS sequence"/>
</dbReference>
<dbReference type="GO" id="GO:0006508">
    <property type="term" value="P:proteolysis"/>
    <property type="evidence" value="ECO:0007669"/>
    <property type="project" value="UniProtKB-KW"/>
</dbReference>
<keyword evidence="4" id="KW-0862">Zinc</keyword>
<keyword evidence="1" id="KW-0645">Protease</keyword>
<dbReference type="GO" id="GO:0008237">
    <property type="term" value="F:metallopeptidase activity"/>
    <property type="evidence" value="ECO:0007669"/>
    <property type="project" value="UniProtKB-KW"/>
</dbReference>
<dbReference type="CDD" id="cd08071">
    <property type="entry name" value="MPN_DUF2466"/>
    <property type="match status" value="1"/>
</dbReference>
<accession>A0A0F3KEA1</accession>
<gene>
    <name evidence="8" type="ORF">VI08_16745</name>
</gene>
<evidence type="ECO:0000256" key="3">
    <source>
        <dbReference type="ARBA" id="ARBA00022801"/>
    </source>
</evidence>
<evidence type="ECO:0000256" key="4">
    <source>
        <dbReference type="ARBA" id="ARBA00022833"/>
    </source>
</evidence>
<protein>
    <recommendedName>
        <fullName evidence="7">MPN domain-containing protein</fullName>
    </recommendedName>
</protein>
<dbReference type="PANTHER" id="PTHR30471:SF3">
    <property type="entry name" value="UPF0758 PROTEIN YEES-RELATED"/>
    <property type="match status" value="1"/>
</dbReference>
<organism evidence="8 9">
    <name type="scientific">Luteibacter yeojuensis</name>
    <dbReference type="NCBI Taxonomy" id="345309"/>
    <lineage>
        <taxon>Bacteria</taxon>
        <taxon>Pseudomonadati</taxon>
        <taxon>Pseudomonadota</taxon>
        <taxon>Gammaproteobacteria</taxon>
        <taxon>Lysobacterales</taxon>
        <taxon>Rhodanobacteraceae</taxon>
        <taxon>Luteibacter</taxon>
    </lineage>
</organism>
<dbReference type="NCBIfam" id="TIGR00608">
    <property type="entry name" value="radc"/>
    <property type="match status" value="1"/>
</dbReference>
<proteinExistence type="inferred from homology"/>
<dbReference type="InterPro" id="IPR037518">
    <property type="entry name" value="MPN"/>
</dbReference>
<evidence type="ECO:0000256" key="2">
    <source>
        <dbReference type="ARBA" id="ARBA00022723"/>
    </source>
</evidence>
<name>A0A0F3KEA1_9GAMM</name>
<comment type="similarity">
    <text evidence="6">Belongs to the UPF0758 family.</text>
</comment>
<dbReference type="Gene3D" id="3.40.140.10">
    <property type="entry name" value="Cytidine Deaminase, domain 2"/>
    <property type="match status" value="1"/>
</dbReference>
<dbReference type="GO" id="GO:0046872">
    <property type="term" value="F:metal ion binding"/>
    <property type="evidence" value="ECO:0007669"/>
    <property type="project" value="UniProtKB-KW"/>
</dbReference>
<evidence type="ECO:0000256" key="1">
    <source>
        <dbReference type="ARBA" id="ARBA00022670"/>
    </source>
</evidence>
<keyword evidence="5" id="KW-0482">Metalloprotease</keyword>
<dbReference type="PANTHER" id="PTHR30471">
    <property type="entry name" value="DNA REPAIR PROTEIN RADC"/>
    <property type="match status" value="1"/>
</dbReference>
<feature type="domain" description="MPN" evidence="7">
    <location>
        <begin position="99"/>
        <end position="221"/>
    </location>
</feature>
<dbReference type="AlphaFoldDB" id="A0A0F3KEA1"/>
<dbReference type="InterPro" id="IPR025657">
    <property type="entry name" value="RadC_JAB"/>
</dbReference>